<comment type="caution">
    <text evidence="1">The sequence shown here is derived from an EMBL/GenBank/DDBJ whole genome shotgun (WGS) entry which is preliminary data.</text>
</comment>
<dbReference type="Proteomes" id="UP000315753">
    <property type="component" value="Unassembled WGS sequence"/>
</dbReference>
<dbReference type="RefSeq" id="WP_141603309.1">
    <property type="nucleotide sequence ID" value="NZ_JARMSB010000004.1"/>
</dbReference>
<reference evidence="1 2" key="1">
    <citation type="submission" date="2019-06" db="EMBL/GenBank/DDBJ databases">
        <title>Genome sequence of Ureibacillus terrenus.</title>
        <authorList>
            <person name="Maclea K.S."/>
            <person name="Simoes M."/>
        </authorList>
    </citation>
    <scope>NUCLEOTIDE SEQUENCE [LARGE SCALE GENOMIC DNA]</scope>
    <source>
        <strain evidence="1 2">ATCC BAA-384</strain>
    </source>
</reference>
<dbReference type="EMBL" id="VIGD01000029">
    <property type="protein sequence ID" value="TQE88526.1"/>
    <property type="molecule type" value="Genomic_DNA"/>
</dbReference>
<evidence type="ECO:0000313" key="2">
    <source>
        <dbReference type="Proteomes" id="UP000315753"/>
    </source>
</evidence>
<dbReference type="AlphaFoldDB" id="A0A540UVK5"/>
<sequence length="192" mass="22408">MTMDAKKAYNGIVLLTGYLQRLFVFENIQKQLKLPYDAKRIEKVKELFEDTLAMLPVFEQTKELTDSQISKLKSVASEVERLMSGYFKEGPVSFHEKLAYVGSTLYSEQHVNLGIIRLGKVFQTEVNRDFHKRVEFYEERTKFIDTIVSLIRKKKPVEEKAKEIIELWYANVIINKEHILNDIKSIGQLIGF</sequence>
<organism evidence="1 2">
    <name type="scientific">Ureibacillus terrenus</name>
    <dbReference type="NCBI Taxonomy" id="118246"/>
    <lineage>
        <taxon>Bacteria</taxon>
        <taxon>Bacillati</taxon>
        <taxon>Bacillota</taxon>
        <taxon>Bacilli</taxon>
        <taxon>Bacillales</taxon>
        <taxon>Caryophanaceae</taxon>
        <taxon>Ureibacillus</taxon>
    </lineage>
</organism>
<name>A0A540UVK5_9BACL</name>
<proteinExistence type="predicted"/>
<gene>
    <name evidence="1" type="ORF">FKZ59_13670</name>
</gene>
<accession>A0A540UVK5</accession>
<protein>
    <submittedName>
        <fullName evidence="1">Transcriptional regulator</fullName>
    </submittedName>
</protein>
<evidence type="ECO:0000313" key="1">
    <source>
        <dbReference type="EMBL" id="TQE88526.1"/>
    </source>
</evidence>
<dbReference type="OrthoDB" id="2453073at2"/>
<keyword evidence="2" id="KW-1185">Reference proteome</keyword>